<organism evidence="1 2">
    <name type="scientific">Abeliophyllum distichum</name>
    <dbReference type="NCBI Taxonomy" id="126358"/>
    <lineage>
        <taxon>Eukaryota</taxon>
        <taxon>Viridiplantae</taxon>
        <taxon>Streptophyta</taxon>
        <taxon>Embryophyta</taxon>
        <taxon>Tracheophyta</taxon>
        <taxon>Spermatophyta</taxon>
        <taxon>Magnoliopsida</taxon>
        <taxon>eudicotyledons</taxon>
        <taxon>Gunneridae</taxon>
        <taxon>Pentapetalae</taxon>
        <taxon>asterids</taxon>
        <taxon>lamiids</taxon>
        <taxon>Lamiales</taxon>
        <taxon>Oleaceae</taxon>
        <taxon>Forsythieae</taxon>
        <taxon>Abeliophyllum</taxon>
    </lineage>
</organism>
<protein>
    <submittedName>
        <fullName evidence="1">Uncharacterized protein</fullName>
    </submittedName>
</protein>
<gene>
    <name evidence="1" type="ORF">Adt_11903</name>
</gene>
<sequence length="205" mass="23173">MNFYISPSPLLDQANENFDMIDALDEIDGLNSLKDLPSDYPSHFNCDILASKLVDINDEKEVNSGTLVVKISENGQEPPVIPSSLSLIVVPASNINNRRIEPIYSSISGLLLGITEDSSFLKNVPREAMTNYLKKSFTNVLKHDFSNLRTWWAKSNPTLQNLITKLFQVDPAPLTGRMKMFLKRVDAYLSQKKKAKPRVSNFRRK</sequence>
<keyword evidence="2" id="KW-1185">Reference proteome</keyword>
<evidence type="ECO:0000313" key="2">
    <source>
        <dbReference type="Proteomes" id="UP001604336"/>
    </source>
</evidence>
<accession>A0ABD1UP93</accession>
<proteinExistence type="predicted"/>
<dbReference type="AlphaFoldDB" id="A0ABD1UP93"/>
<dbReference type="EMBL" id="JBFOLK010000003">
    <property type="protein sequence ID" value="KAL2526849.1"/>
    <property type="molecule type" value="Genomic_DNA"/>
</dbReference>
<name>A0ABD1UP93_9LAMI</name>
<comment type="caution">
    <text evidence="1">The sequence shown here is derived from an EMBL/GenBank/DDBJ whole genome shotgun (WGS) entry which is preliminary data.</text>
</comment>
<reference evidence="2" key="1">
    <citation type="submission" date="2024-07" db="EMBL/GenBank/DDBJ databases">
        <title>Two chromosome-level genome assemblies of Korean endemic species Abeliophyllum distichum and Forsythia ovata (Oleaceae).</title>
        <authorList>
            <person name="Jang H."/>
        </authorList>
    </citation>
    <scope>NUCLEOTIDE SEQUENCE [LARGE SCALE GENOMIC DNA]</scope>
</reference>
<evidence type="ECO:0000313" key="1">
    <source>
        <dbReference type="EMBL" id="KAL2526849.1"/>
    </source>
</evidence>
<dbReference type="Proteomes" id="UP001604336">
    <property type="component" value="Unassembled WGS sequence"/>
</dbReference>